<keyword evidence="3" id="KW-0813">Transport</keyword>
<keyword evidence="8" id="KW-0769">Symport</keyword>
<feature type="transmembrane region" description="Helical" evidence="19">
    <location>
        <begin position="560"/>
        <end position="583"/>
    </location>
</feature>
<accession>A0A6B0R0T9</accession>
<comment type="similarity">
    <text evidence="2">Belongs to the SLC12A transporter family.</text>
</comment>
<evidence type="ECO:0000256" key="1">
    <source>
        <dbReference type="ARBA" id="ARBA00004651"/>
    </source>
</evidence>
<keyword evidence="4" id="KW-1003">Cell membrane</keyword>
<reference evidence="23" key="1">
    <citation type="submission" date="2019-10" db="EMBL/GenBank/DDBJ databases">
        <title>The sequence and de novo assembly of the wild yak genome.</title>
        <authorList>
            <person name="Liu Y."/>
        </authorList>
    </citation>
    <scope>NUCLEOTIDE SEQUENCE [LARGE SCALE GENOMIC DNA]</scope>
    <source>
        <strain evidence="23">WY2019</strain>
    </source>
</reference>
<feature type="region of interest" description="Disordered" evidence="18">
    <location>
        <begin position="1"/>
        <end position="154"/>
    </location>
</feature>
<evidence type="ECO:0000256" key="17">
    <source>
        <dbReference type="ARBA" id="ARBA00048452"/>
    </source>
</evidence>
<dbReference type="FunFam" id="1.20.1740.10:FF:000005">
    <property type="entry name" value="Solute carrier family 12 member 1"/>
    <property type="match status" value="1"/>
</dbReference>
<evidence type="ECO:0000256" key="15">
    <source>
        <dbReference type="ARBA" id="ARBA00023201"/>
    </source>
</evidence>
<evidence type="ECO:0000256" key="4">
    <source>
        <dbReference type="ARBA" id="ARBA00022475"/>
    </source>
</evidence>
<feature type="domain" description="Amino acid permease/ SLC12A" evidence="20">
    <location>
        <begin position="251"/>
        <end position="753"/>
    </location>
</feature>
<comment type="catalytic activity">
    <reaction evidence="17">
        <text>K(+)(out) + 2 chloride(out) + Na(+)(out) = K(+)(in) + 2 chloride(in) + Na(+)(in)</text>
        <dbReference type="Rhea" id="RHEA:72395"/>
        <dbReference type="ChEBI" id="CHEBI:17996"/>
        <dbReference type="ChEBI" id="CHEBI:29101"/>
        <dbReference type="ChEBI" id="CHEBI:29103"/>
    </reaction>
    <physiologicalReaction direction="left-to-right" evidence="17">
        <dbReference type="Rhea" id="RHEA:72396"/>
    </physiologicalReaction>
</comment>
<evidence type="ECO:0000256" key="2">
    <source>
        <dbReference type="ARBA" id="ARBA00010593"/>
    </source>
</evidence>
<feature type="transmembrane region" description="Helical" evidence="19">
    <location>
        <begin position="252"/>
        <end position="272"/>
    </location>
</feature>
<protein>
    <recommendedName>
        <fullName evidence="25">Solute carrier family 12 member 2</fullName>
    </recommendedName>
</protein>
<dbReference type="EMBL" id="VBQZ03000018">
    <property type="protein sequence ID" value="MXQ83768.1"/>
    <property type="molecule type" value="Genomic_DNA"/>
</dbReference>
<proteinExistence type="inferred from homology"/>
<evidence type="ECO:0000256" key="19">
    <source>
        <dbReference type="SAM" id="Phobius"/>
    </source>
</evidence>
<feature type="region of interest" description="Disordered" evidence="18">
    <location>
        <begin position="922"/>
        <end position="942"/>
    </location>
</feature>
<dbReference type="GO" id="GO:1990573">
    <property type="term" value="P:potassium ion import across plasma membrane"/>
    <property type="evidence" value="ECO:0007669"/>
    <property type="project" value="TreeGrafter"/>
</dbReference>
<feature type="compositionally biased region" description="Low complexity" evidence="18">
    <location>
        <begin position="107"/>
        <end position="120"/>
    </location>
</feature>
<feature type="transmembrane region" description="Helical" evidence="19">
    <location>
        <begin position="642"/>
        <end position="660"/>
    </location>
</feature>
<dbReference type="GO" id="GO:0055078">
    <property type="term" value="P:sodium ion homeostasis"/>
    <property type="evidence" value="ECO:0007669"/>
    <property type="project" value="TreeGrafter"/>
</dbReference>
<feature type="compositionally biased region" description="Basic and acidic residues" evidence="18">
    <location>
        <begin position="922"/>
        <end position="940"/>
    </location>
</feature>
<keyword evidence="7 19" id="KW-0812">Transmembrane</keyword>
<evidence type="ECO:0000259" key="21">
    <source>
        <dbReference type="Pfam" id="PF03522"/>
    </source>
</evidence>
<feature type="transmembrane region" description="Helical" evidence="19">
    <location>
        <begin position="482"/>
        <end position="502"/>
    </location>
</feature>
<evidence type="ECO:0008006" key="25">
    <source>
        <dbReference type="Google" id="ProtNLM"/>
    </source>
</evidence>
<dbReference type="PRINTS" id="PR01207">
    <property type="entry name" value="NAKCLTRNSPRT"/>
</dbReference>
<keyword evidence="6" id="KW-0597">Phosphoprotein</keyword>
<feature type="transmembrane region" description="Helical" evidence="19">
    <location>
        <begin position="616"/>
        <end position="636"/>
    </location>
</feature>
<evidence type="ECO:0000256" key="11">
    <source>
        <dbReference type="ARBA" id="ARBA00023053"/>
    </source>
</evidence>
<comment type="subcellular location">
    <subcellularLocation>
        <location evidence="1">Cell membrane</location>
        <topology evidence="1">Multi-pass membrane protein</topology>
    </subcellularLocation>
</comment>
<feature type="compositionally biased region" description="Low complexity" evidence="18">
    <location>
        <begin position="59"/>
        <end position="69"/>
    </location>
</feature>
<dbReference type="InterPro" id="IPR002443">
    <property type="entry name" value="SLC12A1/SLC12A2"/>
</dbReference>
<keyword evidence="11" id="KW-0915">Sodium</keyword>
<feature type="compositionally biased region" description="Low complexity" evidence="18">
    <location>
        <begin position="28"/>
        <end position="41"/>
    </location>
</feature>
<dbReference type="Pfam" id="PF00324">
    <property type="entry name" value="AA_permease"/>
    <property type="match status" value="1"/>
</dbReference>
<keyword evidence="14" id="KW-0325">Glycoprotein</keyword>
<feature type="transmembrane region" description="Helical" evidence="19">
    <location>
        <begin position="369"/>
        <end position="388"/>
    </location>
</feature>
<feature type="transmembrane region" description="Helical" evidence="19">
    <location>
        <begin position="278"/>
        <end position="304"/>
    </location>
</feature>
<evidence type="ECO:0000256" key="5">
    <source>
        <dbReference type="ARBA" id="ARBA00022538"/>
    </source>
</evidence>
<dbReference type="GO" id="GO:0008511">
    <property type="term" value="F:sodium:potassium:chloride symporter activity"/>
    <property type="evidence" value="ECO:0007669"/>
    <property type="project" value="TreeGrafter"/>
</dbReference>
<dbReference type="InterPro" id="IPR002444">
    <property type="entry name" value="NKCC1"/>
</dbReference>
<dbReference type="GO" id="GO:0055075">
    <property type="term" value="P:potassium ion homeostasis"/>
    <property type="evidence" value="ECO:0007669"/>
    <property type="project" value="TreeGrafter"/>
</dbReference>
<keyword evidence="10 19" id="KW-1133">Transmembrane helix</keyword>
<dbReference type="Gene3D" id="1.20.1740.10">
    <property type="entry name" value="Amino acid/polyamine transporter I"/>
    <property type="match status" value="1"/>
</dbReference>
<evidence type="ECO:0000313" key="24">
    <source>
        <dbReference type="Proteomes" id="UP000322234"/>
    </source>
</evidence>
<dbReference type="GO" id="GO:0055064">
    <property type="term" value="P:chloride ion homeostasis"/>
    <property type="evidence" value="ECO:0007669"/>
    <property type="project" value="TreeGrafter"/>
</dbReference>
<dbReference type="Pfam" id="PF08403">
    <property type="entry name" value="AA_permease_N"/>
    <property type="match status" value="1"/>
</dbReference>
<dbReference type="InterPro" id="IPR004842">
    <property type="entry name" value="SLC12A_fam"/>
</dbReference>
<feature type="transmembrane region" description="Helical" evidence="19">
    <location>
        <begin position="397"/>
        <end position="418"/>
    </location>
</feature>
<evidence type="ECO:0000256" key="6">
    <source>
        <dbReference type="ARBA" id="ARBA00022553"/>
    </source>
</evidence>
<comment type="caution">
    <text evidence="23">The sequence shown here is derived from an EMBL/GenBank/DDBJ whole genome shotgun (WGS) entry which is preliminary data.</text>
</comment>
<dbReference type="InterPro" id="IPR013612">
    <property type="entry name" value="AA_permease_N"/>
</dbReference>
<dbReference type="PANTHER" id="PTHR11827:SF58">
    <property type="entry name" value="SOLUTE CARRIER FAMILY 12 MEMBER 2"/>
    <property type="match status" value="1"/>
</dbReference>
<evidence type="ECO:0000256" key="8">
    <source>
        <dbReference type="ARBA" id="ARBA00022847"/>
    </source>
</evidence>
<dbReference type="Pfam" id="PF03522">
    <property type="entry name" value="SLC12"/>
    <property type="match status" value="1"/>
</dbReference>
<feature type="domain" description="Amino acid permease N-terminal" evidence="22">
    <location>
        <begin position="163"/>
        <end position="214"/>
    </location>
</feature>
<evidence type="ECO:0000256" key="12">
    <source>
        <dbReference type="ARBA" id="ARBA00023065"/>
    </source>
</evidence>
<keyword evidence="16" id="KW-0868">Chloride</keyword>
<evidence type="ECO:0000256" key="16">
    <source>
        <dbReference type="ARBA" id="ARBA00023214"/>
    </source>
</evidence>
<keyword evidence="24" id="KW-1185">Reference proteome</keyword>
<keyword evidence="15" id="KW-0739">Sodium transport</keyword>
<dbReference type="GO" id="GO:0008519">
    <property type="term" value="F:ammonium channel activity"/>
    <property type="evidence" value="ECO:0007669"/>
    <property type="project" value="TreeGrafter"/>
</dbReference>
<dbReference type="PANTHER" id="PTHR11827">
    <property type="entry name" value="SOLUTE CARRIER FAMILY 12, CATION COTRANSPORTERS"/>
    <property type="match status" value="1"/>
</dbReference>
<dbReference type="Proteomes" id="UP000322234">
    <property type="component" value="Unassembled WGS sequence"/>
</dbReference>
<evidence type="ECO:0000256" key="14">
    <source>
        <dbReference type="ARBA" id="ARBA00023180"/>
    </source>
</evidence>
<dbReference type="InterPro" id="IPR018491">
    <property type="entry name" value="SLC12_C"/>
</dbReference>
<organism evidence="23 24">
    <name type="scientific">Bos mutus</name>
    <name type="common">wild yak</name>
    <dbReference type="NCBI Taxonomy" id="72004"/>
    <lineage>
        <taxon>Eukaryota</taxon>
        <taxon>Metazoa</taxon>
        <taxon>Chordata</taxon>
        <taxon>Craniata</taxon>
        <taxon>Vertebrata</taxon>
        <taxon>Euteleostomi</taxon>
        <taxon>Mammalia</taxon>
        <taxon>Eutheria</taxon>
        <taxon>Laurasiatheria</taxon>
        <taxon>Artiodactyla</taxon>
        <taxon>Ruminantia</taxon>
        <taxon>Pecora</taxon>
        <taxon>Bovidae</taxon>
        <taxon>Bovinae</taxon>
        <taxon>Bos</taxon>
    </lineage>
</organism>
<feature type="transmembrane region" description="Helical" evidence="19">
    <location>
        <begin position="672"/>
        <end position="691"/>
    </location>
</feature>
<feature type="domain" description="SLC12A transporter C-terminal" evidence="21">
    <location>
        <begin position="762"/>
        <end position="1135"/>
    </location>
</feature>
<feature type="transmembrane region" description="Helical" evidence="19">
    <location>
        <begin position="325"/>
        <end position="349"/>
    </location>
</feature>
<feature type="transmembrane region" description="Helical" evidence="19">
    <location>
        <begin position="697"/>
        <end position="712"/>
    </location>
</feature>
<evidence type="ECO:0000259" key="20">
    <source>
        <dbReference type="Pfam" id="PF00324"/>
    </source>
</evidence>
<keyword evidence="13 19" id="KW-0472">Membrane</keyword>
<evidence type="ECO:0000256" key="3">
    <source>
        <dbReference type="ARBA" id="ARBA00022448"/>
    </source>
</evidence>
<sequence length="1287" mass="141550">MDLPGTAVPSVPEDAAAVSRGGGGVRGEGAAAAGDGLGRPLGPTPSQSRFQVDLVSENAGRAAAAAASAGAGGKETPADGKASVESGQAKASEEAKGRFRVNFVDPAASSSADESVSDAAGIGGDGPNVSFQNGGDTVLSEGSSLHSGGGGGGSGHHQHYYYDTHTNTYYLRTFGHNTMDAVPRIDHYRHTAAQLGEKLLRPSLAELHDELEKEPFEDGFANGEESTPTREAVVTYTAESKGVVKFGWIKGVLVRCMLNIWGVMLFIRLSWIVGQAGIGLSVIVIAMATVVTTITGLSTSAIATNGFVRGGGAYYLISRSLGPEFGGAIGLIFAFANAVAVAMYVVGFAETVVELLKEHSILMIDEINDIRIIGAITVVILLGISVAGMEWEAKAQIVLLVILLLAIADFVIGTFIPLESKKPKGFFGYKYEIFSENFGPDFREEETFFSVFAIFFPAATGILAGANISGDLADPQSAIPKGTLLAILITTLVYIGIAVSVGSCVVRDATGNVNDTIVTELTNCTSAACKLNFDFSSCETNPCSYGLMNNFQVMSMVSGFAPLISAGIFSATLSSALASLVSAPKIFQALCKDNIYPAFQMFAKGYGKNNEPLRGYILTFLIALGFILIAELNVIAPIISNFFLASYALINFSVFHASLAKSPGWRPAFKYYNMWISLLGAILCCIVMFVINWWAALLTYVIVLGLYIYVTYKKPDVNWGSSTQALTYLNALQHSIRLSGVEDHVKNFRPQCLVMTGAPNSRPALLHLVHDFTKNVGLMICGHVHMGPRRQAMKEMSIDQAKYQRWLIKNKMKAFYAPVHADDLREGAQYLMQAAGLGRMKPNTLVLGFKKDWLQADMRDVDMYINLFHDAFDIQYGVVVIRLQEGLDISHLQGQEELLSSQEKSPGVKDVVLSVEYSKKSDLDTSKPSSEKSITHKESKGPAVPLNVADQKLLEASTQFQKKQGKNTIDVWWLFDDGGLTLLIPYLLTTKKKWKDCKIRVFIGGKINRIDHDRRAMATLLSKFRIDFSDIMVLGDINTKPKKENIVAFDEMIEPYRLHEDDKEQDIADKMKEDEPWRITDNELELYKTKFYVPGKISVLERTKNDCYVSFQTYRQIRLNELLKEHSNTANIIVMLDLILQEGMGNQMSCGTVSKSLVHALLVEWMCRAEEDSENKDSEKSCVWVTFSLLDKDHVTSKYYAFSLEMEIRRKYIFLVTFSDNVDAKMKNFSTHILNLCIELTLETYLCSFQLCYQARARAKRLLLSIHLSTEDSMQHCKREEALGYLR</sequence>
<keyword evidence="9" id="KW-0630">Potassium</keyword>
<keyword evidence="12" id="KW-0406">Ion transport</keyword>
<evidence type="ECO:0000313" key="23">
    <source>
        <dbReference type="EMBL" id="MXQ83768.1"/>
    </source>
</evidence>
<feature type="transmembrane region" description="Helical" evidence="19">
    <location>
        <begin position="448"/>
        <end position="470"/>
    </location>
</feature>
<dbReference type="NCBIfam" id="TIGR00930">
    <property type="entry name" value="2a30"/>
    <property type="match status" value="1"/>
</dbReference>
<dbReference type="GO" id="GO:0006884">
    <property type="term" value="P:cell volume homeostasis"/>
    <property type="evidence" value="ECO:0007669"/>
    <property type="project" value="TreeGrafter"/>
</dbReference>
<evidence type="ECO:0000256" key="10">
    <source>
        <dbReference type="ARBA" id="ARBA00022989"/>
    </source>
</evidence>
<evidence type="ECO:0000256" key="9">
    <source>
        <dbReference type="ARBA" id="ARBA00022958"/>
    </source>
</evidence>
<dbReference type="PRINTS" id="PR01208">
    <property type="entry name" value="NAKCLTRSPRT1"/>
</dbReference>
<evidence type="ECO:0000256" key="13">
    <source>
        <dbReference type="ARBA" id="ARBA00023136"/>
    </source>
</evidence>
<name>A0A6B0R0T9_9CETA</name>
<evidence type="ECO:0000259" key="22">
    <source>
        <dbReference type="Pfam" id="PF08403"/>
    </source>
</evidence>
<keyword evidence="5" id="KW-0633">Potassium transport</keyword>
<evidence type="ECO:0000256" key="7">
    <source>
        <dbReference type="ARBA" id="ARBA00022692"/>
    </source>
</evidence>
<dbReference type="GO" id="GO:0016324">
    <property type="term" value="C:apical plasma membrane"/>
    <property type="evidence" value="ECO:0007669"/>
    <property type="project" value="TreeGrafter"/>
</dbReference>
<dbReference type="InterPro" id="IPR004841">
    <property type="entry name" value="AA-permease/SLC12A_dom"/>
</dbReference>
<evidence type="ECO:0000256" key="18">
    <source>
        <dbReference type="SAM" id="MobiDB-lite"/>
    </source>
</evidence>
<gene>
    <name evidence="23" type="ORF">E5288_WYG002574</name>
</gene>